<keyword evidence="2" id="KW-1133">Transmembrane helix</keyword>
<evidence type="ECO:0000256" key="1">
    <source>
        <dbReference type="SAM" id="MobiDB-lite"/>
    </source>
</evidence>
<accession>A0ABT4I755</accession>
<feature type="domain" description="Leucine rich repeat variant" evidence="3">
    <location>
        <begin position="12"/>
        <end position="60"/>
    </location>
</feature>
<gene>
    <name evidence="4" type="ORF">OHJ16_03200</name>
</gene>
<comment type="caution">
    <text evidence="4">The sequence shown here is derived from an EMBL/GenBank/DDBJ whole genome shotgun (WGS) entry which is preliminary data.</text>
</comment>
<evidence type="ECO:0000313" key="5">
    <source>
        <dbReference type="Proteomes" id="UP001072034"/>
    </source>
</evidence>
<dbReference type="Pfam" id="PF25591">
    <property type="entry name" value="LRV_2"/>
    <property type="match status" value="1"/>
</dbReference>
<feature type="compositionally biased region" description="Low complexity" evidence="1">
    <location>
        <begin position="98"/>
        <end position="111"/>
    </location>
</feature>
<dbReference type="InterPro" id="IPR011047">
    <property type="entry name" value="Quinoprotein_ADH-like_sf"/>
</dbReference>
<evidence type="ECO:0000256" key="2">
    <source>
        <dbReference type="SAM" id="Phobius"/>
    </source>
</evidence>
<feature type="compositionally biased region" description="Polar residues" evidence="1">
    <location>
        <begin position="88"/>
        <end position="97"/>
    </location>
</feature>
<dbReference type="EMBL" id="JAPTMY010000004">
    <property type="protein sequence ID" value="MCZ0857055.1"/>
    <property type="molecule type" value="Genomic_DNA"/>
</dbReference>
<dbReference type="InterPro" id="IPR057893">
    <property type="entry name" value="LRV_2"/>
</dbReference>
<protein>
    <recommendedName>
        <fullName evidence="3">Leucine rich repeat variant domain-containing protein</fullName>
    </recommendedName>
</protein>
<organism evidence="4 5">
    <name type="scientific">Actinomyces israelii</name>
    <dbReference type="NCBI Taxonomy" id="1659"/>
    <lineage>
        <taxon>Bacteria</taxon>
        <taxon>Bacillati</taxon>
        <taxon>Actinomycetota</taxon>
        <taxon>Actinomycetes</taxon>
        <taxon>Actinomycetales</taxon>
        <taxon>Actinomycetaceae</taxon>
        <taxon>Actinomyces</taxon>
    </lineage>
</organism>
<sequence>MTEIPSPHQDLDADALRIPATPPAELAQIAARRPDLHPAIAAHPSCYPGLAAWIAAQGDAPQPLSANSQHPAQPGPTTPPQRDRASAAPQQPQRSGTSPQQSASQSVSQQQKTPPDMPSGIRRRSVVKTLSVGIGITAVGALGGAGAWWATHRNVTTGNSASFSMSALDGGFLQGPSEIWDISGQSSSMSPDGGNVSMMRSKSEHDRESEILVYPISADNLGSPVVFSGEKIGFDGMPQSVIRSWWGNCPLIQDNIYDASSSHIVPVPWDTTNNTFLGAPDKDTAILIEAPHPYERDSFAHPQGAIICVDRQGHELWRTAENYTNGFLDPAHPDLLIGYRDKDPGSSSATPHILDTKTGATRAELPSTTFASPDAEERNGGLLLASDGLVLFSNDRHNVTAEAYAFDGESAWSLTGGFAEIVFCGVPSLNVVNQALTRQDGSTALIAENGTALVQAADRALSREGAGTPIELSRYDAGEARLDNFSYFTVLADGSGLLAANNIDDANIRMFNTSTGTQEWGMSGYLAHSPWNQGIGMLPSSYQGKIKTGLDDSAVGGPSKTLLVISLDSQRTTTCFRPAS</sequence>
<evidence type="ECO:0000259" key="3">
    <source>
        <dbReference type="Pfam" id="PF25591"/>
    </source>
</evidence>
<evidence type="ECO:0000313" key="4">
    <source>
        <dbReference type="EMBL" id="MCZ0857055.1"/>
    </source>
</evidence>
<feature type="transmembrane region" description="Helical" evidence="2">
    <location>
        <begin position="130"/>
        <end position="150"/>
    </location>
</feature>
<keyword evidence="5" id="KW-1185">Reference proteome</keyword>
<reference evidence="4" key="1">
    <citation type="submission" date="2022-10" db="EMBL/GenBank/DDBJ databases">
        <title>Genome sequence of Actinomyces israelii ATCC 10048.</title>
        <authorList>
            <person name="Watt R.M."/>
            <person name="Tong W.M."/>
        </authorList>
    </citation>
    <scope>NUCLEOTIDE SEQUENCE</scope>
    <source>
        <strain evidence="4">ATCC 10048</strain>
    </source>
</reference>
<keyword evidence="2" id="KW-0472">Membrane</keyword>
<name>A0ABT4I755_9ACTO</name>
<dbReference type="Proteomes" id="UP001072034">
    <property type="component" value="Unassembled WGS sequence"/>
</dbReference>
<dbReference type="RefSeq" id="WP_268916718.1">
    <property type="nucleotide sequence ID" value="NZ_JAPTMY010000004.1"/>
</dbReference>
<keyword evidence="2" id="KW-0812">Transmembrane</keyword>
<feature type="region of interest" description="Disordered" evidence="1">
    <location>
        <begin position="60"/>
        <end position="123"/>
    </location>
</feature>
<proteinExistence type="predicted"/>
<dbReference type="SUPFAM" id="SSF50998">
    <property type="entry name" value="Quinoprotein alcohol dehydrogenase-like"/>
    <property type="match status" value="1"/>
</dbReference>